<evidence type="ECO:0000256" key="1">
    <source>
        <dbReference type="SAM" id="MobiDB-lite"/>
    </source>
</evidence>
<protein>
    <recommendedName>
        <fullName evidence="4">Cyclin N-terminal domain-containing protein</fullName>
    </recommendedName>
</protein>
<gene>
    <name evidence="2" type="ORF">PPRIM_AZ9-3.1.T0720131</name>
</gene>
<dbReference type="Proteomes" id="UP000688137">
    <property type="component" value="Unassembled WGS sequence"/>
</dbReference>
<dbReference type="InterPro" id="IPR013922">
    <property type="entry name" value="Cyclin_PHO80-like"/>
</dbReference>
<feature type="compositionally biased region" description="Low complexity" evidence="1">
    <location>
        <begin position="438"/>
        <end position="452"/>
    </location>
</feature>
<evidence type="ECO:0000313" key="2">
    <source>
        <dbReference type="EMBL" id="CAD8084530.1"/>
    </source>
</evidence>
<feature type="compositionally biased region" description="Polar residues" evidence="1">
    <location>
        <begin position="135"/>
        <end position="154"/>
    </location>
</feature>
<dbReference type="PANTHER" id="PTHR14248">
    <property type="entry name" value="CYCLIN Y, ISOFORM A"/>
    <property type="match status" value="1"/>
</dbReference>
<accession>A0A8S1MWA4</accession>
<dbReference type="EMBL" id="CAJJDM010000075">
    <property type="protein sequence ID" value="CAD8084530.1"/>
    <property type="molecule type" value="Genomic_DNA"/>
</dbReference>
<sequence>MKKWDDDFRMKSYVNKIQNAKSTVPSNQKKTIKKQINRDTEFSSHASYRSDLTDVKESLLFKQLVEYNLQQYTNKLLLRGYIGGLQTLAQQPIESQNLVLQEIKLLPGHKQKFQDLFKFLNDHFDPHNYNGQSSLTPINNKQNRNTMPGQQNSHGKFEQTRDTYVEILKPVNRRSSLKHFSPLQDIGIIKPRVLPKLEKRIINGNNDKSPQFNDTLSKQLILNSETIHGSSLSITKDIPKPLSKTINHPVVKIKQTKKKKSMIKQNNDKDNKLLKKLLQINSKNSIGAEIHLQQDQIQLMYQSFDNGKLASTLINIDIEEISYCVGITLQKMISVVDLEQQRYLENEIQEIQQAIFKESDQYQEIESRLDRDKDSEDCREDENNDQTVNMSKVDETICQDYLREAIIEPEITDQYYGNEDVATEQFQKLDQSEQSKLQTEQEQQDYIQDQDQDNNQQISKSYFSVDTTYNLEDYLLFNKVFVDKTMSNYIPNVDIIQNYCKNIMTTTKMEREVAIISMIYINRLLNYNQGLEINCLNWQKILFTALVMASKIWDDESFENNNFAKVLPQFSTVQINEMERVFLKFIEYHLYVNSGEYAKQYFILRTYADKKQRSYALKQLDISTVLKLQRGGQQQISKQQYLNTQNKSF</sequence>
<comment type="caution">
    <text evidence="2">The sequence shown here is derived from an EMBL/GenBank/DDBJ whole genome shotgun (WGS) entry which is preliminary data.</text>
</comment>
<feature type="region of interest" description="Disordered" evidence="1">
    <location>
        <begin position="365"/>
        <end position="386"/>
    </location>
</feature>
<feature type="region of interest" description="Disordered" evidence="1">
    <location>
        <begin position="135"/>
        <end position="157"/>
    </location>
</feature>
<evidence type="ECO:0008006" key="4">
    <source>
        <dbReference type="Google" id="ProtNLM"/>
    </source>
</evidence>
<feature type="compositionally biased region" description="Basic and acidic residues" evidence="1">
    <location>
        <begin position="365"/>
        <end position="376"/>
    </location>
</feature>
<reference evidence="2" key="1">
    <citation type="submission" date="2021-01" db="EMBL/GenBank/DDBJ databases">
        <authorList>
            <consortium name="Genoscope - CEA"/>
            <person name="William W."/>
        </authorList>
    </citation>
    <scope>NUCLEOTIDE SEQUENCE</scope>
</reference>
<feature type="region of interest" description="Disordered" evidence="1">
    <location>
        <begin position="427"/>
        <end position="452"/>
    </location>
</feature>
<proteinExistence type="predicted"/>
<dbReference type="AlphaFoldDB" id="A0A8S1MWA4"/>
<keyword evidence="3" id="KW-1185">Reference proteome</keyword>
<dbReference type="GO" id="GO:0019901">
    <property type="term" value="F:protein kinase binding"/>
    <property type="evidence" value="ECO:0007669"/>
    <property type="project" value="InterPro"/>
</dbReference>
<feature type="compositionally biased region" description="Polar residues" evidence="1">
    <location>
        <begin position="427"/>
        <end position="437"/>
    </location>
</feature>
<organism evidence="2 3">
    <name type="scientific">Paramecium primaurelia</name>
    <dbReference type="NCBI Taxonomy" id="5886"/>
    <lineage>
        <taxon>Eukaryota</taxon>
        <taxon>Sar</taxon>
        <taxon>Alveolata</taxon>
        <taxon>Ciliophora</taxon>
        <taxon>Intramacronucleata</taxon>
        <taxon>Oligohymenophorea</taxon>
        <taxon>Peniculida</taxon>
        <taxon>Parameciidae</taxon>
        <taxon>Paramecium</taxon>
    </lineage>
</organism>
<dbReference type="Pfam" id="PF08613">
    <property type="entry name" value="Cyclin"/>
    <property type="match status" value="1"/>
</dbReference>
<dbReference type="OMA" id="KFEQTRD"/>
<name>A0A8S1MWA4_PARPR</name>
<evidence type="ECO:0000313" key="3">
    <source>
        <dbReference type="Proteomes" id="UP000688137"/>
    </source>
</evidence>
<dbReference type="FunFam" id="1.10.472.10:FF:000298">
    <property type="entry name" value="Uncharacterized protein"/>
    <property type="match status" value="1"/>
</dbReference>